<gene>
    <name evidence="4" type="ORF">CDV36_015325</name>
</gene>
<feature type="region of interest" description="Disordered" evidence="1">
    <location>
        <begin position="1"/>
        <end position="23"/>
    </location>
</feature>
<dbReference type="AlphaFoldDB" id="A0A3M2RAV2"/>
<proteinExistence type="predicted"/>
<dbReference type="Pfam" id="PF06985">
    <property type="entry name" value="HET"/>
    <property type="match status" value="1"/>
</dbReference>
<feature type="domain" description="DUF4246" evidence="3">
    <location>
        <begin position="145"/>
        <end position="363"/>
    </location>
</feature>
<dbReference type="InterPro" id="IPR049192">
    <property type="entry name" value="DUF4246_C"/>
</dbReference>
<dbReference type="InterPro" id="IPR010730">
    <property type="entry name" value="HET"/>
</dbReference>
<dbReference type="Proteomes" id="UP000277212">
    <property type="component" value="Unassembled WGS sequence"/>
</dbReference>
<evidence type="ECO:0000259" key="3">
    <source>
        <dbReference type="Pfam" id="PF14033"/>
    </source>
</evidence>
<keyword evidence="5" id="KW-1185">Reference proteome</keyword>
<evidence type="ECO:0000313" key="4">
    <source>
        <dbReference type="EMBL" id="RMJ02407.1"/>
    </source>
</evidence>
<feature type="domain" description="Heterokaryon incompatibility" evidence="2">
    <location>
        <begin position="524"/>
        <end position="674"/>
    </location>
</feature>
<sequence length="995" mass="113565">MPKNPSSDPVGYDYGALVSDKDSGLDRKDSIQLFQRQPHGLRHLQGNHQESQNIETAVESKSAGRLQDGNQRDSIKGSKLSLTAAHLLSKHLLSLSDSDDSLWAPELDVAKFKDIDANLTHEELAELEDMACYGKDNTQISWKEQHERIRNGLPPLAPNIEDRHIAREKWEKVREAKLPEPRDCEEIDYTPEQNLREKFQENGLQVIVKMASIELTPETPEFLAGGWHLEGQMNEKICATALYYIDSENVTPSHLSFRTQTNSSLNDRIHAKQDDYNQVERVYCTALRGYGFSTCVQNFGDVETKQGRLLVFPNIFPHRVSSFRPKDPTKPGHRRFIALWLIDPHQRIISTAKVPPQQQDQWTGKFASGGLDGSVPEGLMSVQETREHRLKLIDQRTRKSEAESWEQWYYSFCEHLVATLRGFSCIIEFLSDGPGSGLLEWIFMFISEIGIPPQYIQYKSPQEGRSVDDMWILARGWLDECCQEHQKCSASQSPNFYPTRLVEILDSATARVIESESTNSVQRYAAFSHCWGKAETLKLLKDNKPRLEAGIDISELPQSYKEAIDACLRLDIRYIWIDSLCIIQDSTDDWRAESATMMHVYGNALLTIAAAAAAESSKSSFLHRDPLNIPPTTIMVPQEGPGDMPDIPYILALAQPFNEIRNSPLRRRAWVLQESYISNRILFLADTQLWWECREALCCESWPVGIPKEVTEETTEYQGKKKEYDVQAFHSLWYNLLEEYTRCRLTNFSDKLIAMAGLASHLQPSIGNDEYVAGLWRSQLPHALCWGNRSKPIEGFRPSQYRAPSWSWASLEGVRFLQTYNPDHSVTDMCQILKIHLVTAGTNPYGDLKGGYMLLCGRLFQVKTKGSFTRNFEPLEFSELKIGPRDEMYARWDEEISEKTLFSHIDTSGIDLLKDASLISAKRITKVAENWEGDLFYFPVSEFSGDAEPSTCGLILGRAKGEPADRFQRLGWSRCMGEEPRSFFRRGESWEFFIV</sequence>
<protein>
    <submittedName>
        <fullName evidence="4">Uncharacterized protein</fullName>
    </submittedName>
</protein>
<dbReference type="PANTHER" id="PTHR33112:SF16">
    <property type="entry name" value="HETEROKARYON INCOMPATIBILITY DOMAIN-CONTAINING PROTEIN"/>
    <property type="match status" value="1"/>
</dbReference>
<name>A0A3M2RAV2_9HYPO</name>
<accession>A0A3M2RAV2</accession>
<reference evidence="4 5" key="1">
    <citation type="submission" date="2017-06" db="EMBL/GenBank/DDBJ databases">
        <title>Comparative genomic analysis of Ambrosia Fusariam Clade fungi.</title>
        <authorList>
            <person name="Stajich J.E."/>
            <person name="Carrillo J."/>
            <person name="Kijimoto T."/>
            <person name="Eskalen A."/>
            <person name="O'Donnell K."/>
            <person name="Kasson M."/>
        </authorList>
    </citation>
    <scope>NUCLEOTIDE SEQUENCE [LARGE SCALE GENOMIC DNA]</scope>
    <source>
        <strain evidence="4">UCR3666</strain>
    </source>
</reference>
<organism evidence="4 5">
    <name type="scientific">Fusarium kuroshium</name>
    <dbReference type="NCBI Taxonomy" id="2010991"/>
    <lineage>
        <taxon>Eukaryota</taxon>
        <taxon>Fungi</taxon>
        <taxon>Dikarya</taxon>
        <taxon>Ascomycota</taxon>
        <taxon>Pezizomycotina</taxon>
        <taxon>Sordariomycetes</taxon>
        <taxon>Hypocreomycetidae</taxon>
        <taxon>Hypocreales</taxon>
        <taxon>Nectriaceae</taxon>
        <taxon>Fusarium</taxon>
        <taxon>Fusarium solani species complex</taxon>
    </lineage>
</organism>
<evidence type="ECO:0000313" key="5">
    <source>
        <dbReference type="Proteomes" id="UP000277212"/>
    </source>
</evidence>
<evidence type="ECO:0000256" key="1">
    <source>
        <dbReference type="SAM" id="MobiDB-lite"/>
    </source>
</evidence>
<dbReference type="PANTHER" id="PTHR33112">
    <property type="entry name" value="DOMAIN PROTEIN, PUTATIVE-RELATED"/>
    <property type="match status" value="1"/>
</dbReference>
<dbReference type="EMBL" id="NKUJ01000563">
    <property type="protein sequence ID" value="RMJ02407.1"/>
    <property type="molecule type" value="Genomic_DNA"/>
</dbReference>
<evidence type="ECO:0000259" key="2">
    <source>
        <dbReference type="Pfam" id="PF06985"/>
    </source>
</evidence>
<dbReference type="Pfam" id="PF14033">
    <property type="entry name" value="DUF4246"/>
    <property type="match status" value="1"/>
</dbReference>
<comment type="caution">
    <text evidence="4">The sequence shown here is derived from an EMBL/GenBank/DDBJ whole genome shotgun (WGS) entry which is preliminary data.</text>
</comment>
<dbReference type="OrthoDB" id="5362512at2759"/>